<organism evidence="3 4">
    <name type="scientific">Camellia sinensis</name>
    <name type="common">Tea plant</name>
    <name type="synonym">Thea sinensis</name>
    <dbReference type="NCBI Taxonomy" id="4442"/>
    <lineage>
        <taxon>Eukaryota</taxon>
        <taxon>Viridiplantae</taxon>
        <taxon>Streptophyta</taxon>
        <taxon>Embryophyta</taxon>
        <taxon>Tracheophyta</taxon>
        <taxon>Spermatophyta</taxon>
        <taxon>Magnoliopsida</taxon>
        <taxon>eudicotyledons</taxon>
        <taxon>Gunneridae</taxon>
        <taxon>Pentapetalae</taxon>
        <taxon>asterids</taxon>
        <taxon>Ericales</taxon>
        <taxon>Theaceae</taxon>
        <taxon>Camellia</taxon>
    </lineage>
</organism>
<feature type="domain" description="Retrotransposon gag" evidence="2">
    <location>
        <begin position="283"/>
        <end position="354"/>
    </location>
</feature>
<dbReference type="Gene3D" id="2.40.70.10">
    <property type="entry name" value="Acid Proteases"/>
    <property type="match status" value="1"/>
</dbReference>
<feature type="compositionally biased region" description="Polar residues" evidence="1">
    <location>
        <begin position="150"/>
        <end position="168"/>
    </location>
</feature>
<feature type="compositionally biased region" description="Basic and acidic residues" evidence="1">
    <location>
        <begin position="457"/>
        <end position="466"/>
    </location>
</feature>
<dbReference type="CDD" id="cd00303">
    <property type="entry name" value="retropepsin_like"/>
    <property type="match status" value="1"/>
</dbReference>
<feature type="region of interest" description="Disordered" evidence="1">
    <location>
        <begin position="98"/>
        <end position="168"/>
    </location>
</feature>
<accession>A0A7J7G0D4</accession>
<dbReference type="Gene3D" id="3.10.10.10">
    <property type="entry name" value="HIV Type 1 Reverse Transcriptase, subunit A, domain 1"/>
    <property type="match status" value="1"/>
</dbReference>
<evidence type="ECO:0000313" key="4">
    <source>
        <dbReference type="Proteomes" id="UP000593564"/>
    </source>
</evidence>
<name>A0A7J7G0D4_CAMSI</name>
<gene>
    <name evidence="3" type="ORF">HYC85_030078</name>
</gene>
<protein>
    <recommendedName>
        <fullName evidence="2">Retrotransposon gag domain-containing protein</fullName>
    </recommendedName>
</protein>
<evidence type="ECO:0000259" key="2">
    <source>
        <dbReference type="Pfam" id="PF03732"/>
    </source>
</evidence>
<proteinExistence type="predicted"/>
<feature type="compositionally biased region" description="Basic and acidic residues" evidence="1">
    <location>
        <begin position="436"/>
        <end position="445"/>
    </location>
</feature>
<reference evidence="3 4" key="2">
    <citation type="submission" date="2020-07" db="EMBL/GenBank/DDBJ databases">
        <title>Genome assembly of wild tea tree DASZ reveals pedigree and selection history of tea varieties.</title>
        <authorList>
            <person name="Zhang W."/>
        </authorList>
    </citation>
    <scope>NUCLEOTIDE SEQUENCE [LARGE SCALE GENOMIC DNA]</scope>
    <source>
        <strain evidence="4">cv. G240</strain>
        <tissue evidence="3">Leaf</tissue>
    </source>
</reference>
<evidence type="ECO:0000256" key="1">
    <source>
        <dbReference type="SAM" id="MobiDB-lite"/>
    </source>
</evidence>
<dbReference type="PANTHER" id="PTHR33240">
    <property type="entry name" value="OS08G0508500 PROTEIN"/>
    <property type="match status" value="1"/>
</dbReference>
<dbReference type="InterPro" id="IPR021109">
    <property type="entry name" value="Peptidase_aspartic_dom_sf"/>
</dbReference>
<dbReference type="PANTHER" id="PTHR33240:SF8">
    <property type="entry name" value="OS03G0439900 PROTEIN"/>
    <property type="match status" value="1"/>
</dbReference>
<reference evidence="4" key="1">
    <citation type="journal article" date="2020" name="Nat. Commun.">
        <title>Genome assembly of wild tea tree DASZ reveals pedigree and selection history of tea varieties.</title>
        <authorList>
            <person name="Zhang W."/>
            <person name="Zhang Y."/>
            <person name="Qiu H."/>
            <person name="Guo Y."/>
            <person name="Wan H."/>
            <person name="Zhang X."/>
            <person name="Scossa F."/>
            <person name="Alseekh S."/>
            <person name="Zhang Q."/>
            <person name="Wang P."/>
            <person name="Xu L."/>
            <person name="Schmidt M.H."/>
            <person name="Jia X."/>
            <person name="Li D."/>
            <person name="Zhu A."/>
            <person name="Guo F."/>
            <person name="Chen W."/>
            <person name="Ni D."/>
            <person name="Usadel B."/>
            <person name="Fernie A.R."/>
            <person name="Wen W."/>
        </authorList>
    </citation>
    <scope>NUCLEOTIDE SEQUENCE [LARGE SCALE GENOMIC DNA]</scope>
    <source>
        <strain evidence="4">cv. G240</strain>
    </source>
</reference>
<dbReference type="AlphaFoldDB" id="A0A7J7G0D4"/>
<feature type="region of interest" description="Disordered" evidence="1">
    <location>
        <begin position="1"/>
        <end position="79"/>
    </location>
</feature>
<keyword evidence="4" id="KW-1185">Reference proteome</keyword>
<dbReference type="Pfam" id="PF03732">
    <property type="entry name" value="Retrotrans_gag"/>
    <property type="match status" value="1"/>
</dbReference>
<feature type="region of interest" description="Disordered" evidence="1">
    <location>
        <begin position="405"/>
        <end position="466"/>
    </location>
</feature>
<dbReference type="EMBL" id="JACBKZ010000014">
    <property type="protein sequence ID" value="KAF5933907.1"/>
    <property type="molecule type" value="Genomic_DNA"/>
</dbReference>
<dbReference type="Proteomes" id="UP000593564">
    <property type="component" value="Unassembled WGS sequence"/>
</dbReference>
<feature type="compositionally biased region" description="Low complexity" evidence="1">
    <location>
        <begin position="117"/>
        <end position="135"/>
    </location>
</feature>
<dbReference type="InterPro" id="IPR005162">
    <property type="entry name" value="Retrotrans_gag_dom"/>
</dbReference>
<sequence length="918" mass="103988">MANNDEFPLSAIDGATPEYTRRREGPPAIHPMADLGTPTGGQSGDARDKRGRSHGHSRSPDGHRQRRDSHARRLENKLRGQDTIIRQIVVKMEDLKRHVKGKSVAGVGDHSERTPSRRSGGQSQRRTQSISITRSYQVGDSDAHAEKSSAQDSTYKPSRPVTTSRYSYSAQSEDLRAVLKERARRREAQRIPTFQRLSYGVHASEEVGMPPPRQAVPIFEDTDLARLNATPFSLEIETTPLPAGFHQPRFTLYDGKTDPYMHVSHFRQVMAGHRRNDGLICLIFPSSLGELGLKWFERLPEGSIQRWHQLAEAFVTRFKTNTKTPKEVDHLLTVKMEPSDTLKVYNSRYWETFNEILDCPVNLAITQYKRGLPVGHRLRDSLTMHQPTSMGQLMQRINEHIRVEDDASASTVKATPVATDKKTAGKVHAVGQESNRSSDRAEESGRGSNRKNRGRGRRNDRDDYHRDDVADANRRLKARTGITTVFKIPIYRIRSEIRDEEYVRFPAKLGDGQKGYNPRYRCTFHRERGYRTEDCLPLRQHLEELVAVGHLDLYIDGGVKLNQALVDPNGQDDRDAPPQGVINVIHGIVEPKRVCELRGMIKKAEHMREVLSVQPAIKRGKTEEKNVISFTSKDLERIQTPHNDALVVTLRVKEFDVKRILIDQGSSVEIMYYDAFKQLKLRETDLAPATSPLVGFNSQPEWPLEKIILPVKAGSVVKQVEFWVLQVPSTYNLILGRGWLHAMQAVASTYHQVMRFPSAMGAIEEIWGDQVMSKQCFVAVNGSRAAKGFVQMIEGPEDQGVLDDVGTKAEDKAVEELVEMRIDTEQPDKFFLLGSSLTAIERTEMVEFLMANIEVFAWSPYDMPGLDPSFIYHHLNVFPGAKPVIQRTRRSALHHTEVVAEEVKNLLEARAIQEVHYP</sequence>
<evidence type="ECO:0000313" key="3">
    <source>
        <dbReference type="EMBL" id="KAF5933907.1"/>
    </source>
</evidence>
<comment type="caution">
    <text evidence="3">The sequence shown here is derived from an EMBL/GenBank/DDBJ whole genome shotgun (WGS) entry which is preliminary data.</text>
</comment>